<dbReference type="Pfam" id="PF00502">
    <property type="entry name" value="Phycobilisome"/>
    <property type="match status" value="1"/>
</dbReference>
<proteinExistence type="predicted"/>
<accession>A0ABU8YGK9</accession>
<organism evidence="1 2">
    <name type="scientific">Microcoleus anatoxicus PTRS2</name>
    <dbReference type="NCBI Taxonomy" id="2705321"/>
    <lineage>
        <taxon>Bacteria</taxon>
        <taxon>Bacillati</taxon>
        <taxon>Cyanobacteriota</taxon>
        <taxon>Cyanophyceae</taxon>
        <taxon>Oscillatoriophycideae</taxon>
        <taxon>Oscillatoriales</taxon>
        <taxon>Microcoleaceae</taxon>
        <taxon>Microcoleus</taxon>
        <taxon>Microcoleus anatoxicus</taxon>
    </lineage>
</organism>
<reference evidence="1 2" key="1">
    <citation type="journal article" date="2020" name="Harmful Algae">
        <title>Molecular and morphological characterization of a novel dihydroanatoxin-a producing Microcoleus species (cyanobacteria) from the Russian River, California, USA.</title>
        <authorList>
            <person name="Conklin K.Y."/>
            <person name="Stancheva R."/>
            <person name="Otten T.G."/>
            <person name="Fadness R."/>
            <person name="Boyer G.L."/>
            <person name="Read B."/>
            <person name="Zhang X."/>
            <person name="Sheath R.G."/>
        </authorList>
    </citation>
    <scope>NUCLEOTIDE SEQUENCE [LARGE SCALE GENOMIC DNA]</scope>
    <source>
        <strain evidence="1 2">PTRS2</strain>
    </source>
</reference>
<dbReference type="EMBL" id="JBBLXS010000009">
    <property type="protein sequence ID" value="MEK0183502.1"/>
    <property type="molecule type" value="Genomic_DNA"/>
</dbReference>
<evidence type="ECO:0000313" key="2">
    <source>
        <dbReference type="Proteomes" id="UP001384579"/>
    </source>
</evidence>
<keyword evidence="2" id="KW-1185">Reference proteome</keyword>
<evidence type="ECO:0000313" key="1">
    <source>
        <dbReference type="EMBL" id="MEK0183502.1"/>
    </source>
</evidence>
<dbReference type="Proteomes" id="UP001384579">
    <property type="component" value="Unassembled WGS sequence"/>
</dbReference>
<dbReference type="InterPro" id="IPR012128">
    <property type="entry name" value="Phycobilisome_asu/bsu"/>
</dbReference>
<dbReference type="RefSeq" id="WP_340519573.1">
    <property type="nucleotide sequence ID" value="NZ_JBBLXS010000009.1"/>
</dbReference>
<dbReference type="InterPro" id="IPR009050">
    <property type="entry name" value="Globin-like_sf"/>
</dbReference>
<sequence>MTNYPNLVSSTSFDPLSPSVDLSVSFAQKYMQQMKGNAGGVVDDRFAERRRTGMAKTMLESLRSVSAKSWTKTDNLLAQELVNHGIDSELIDPWQISGGIHKVYKFAIEAYDQQLPPHSIVTKISPVLGEVRKQVTAVDPRVIGFVAMQYHYTGVQLMELLPDVEQEKFANYVKILDDHLYMPLQRAYSAAGKHPSDSVALQSVRLLMPIMRQIAERVVDRVNQLYPRYRCLSGPLNSPNIRTSSIRDVEMFQVYMWVCLLEGNLHALETELFPLCVMIYPKLNVSWELVSQMTHLLRKEICACLSPEQAKYCEPFYEILRRMFSAEVFPNA</sequence>
<name>A0ABU8YGK9_9CYAN</name>
<gene>
    <name evidence="1" type="ORF">WMG39_01420</name>
</gene>
<comment type="caution">
    <text evidence="1">The sequence shown here is derived from an EMBL/GenBank/DDBJ whole genome shotgun (WGS) entry which is preliminary data.</text>
</comment>
<protein>
    <submittedName>
        <fullName evidence="1">Uncharacterized protein</fullName>
    </submittedName>
</protein>
<dbReference type="SUPFAM" id="SSF46458">
    <property type="entry name" value="Globin-like"/>
    <property type="match status" value="1"/>
</dbReference>